<sequence length="103" mass="11731">MKTGMRSRQGSSLVARLVRKCVTFMMGFSFLSFFFLRQSLVLSPRRDCSGYNLSSLQPLPPGFKGFSCLSFPSNWNYRRPPPRPANFCTFSRDGLSPCWSGWS</sequence>
<dbReference type="VEuPathDB" id="HostDB:ENSMMUG00000050881"/>
<reference evidence="2" key="4">
    <citation type="submission" date="2025-09" db="UniProtKB">
        <authorList>
            <consortium name="Ensembl"/>
        </authorList>
    </citation>
    <scope>IDENTIFICATION</scope>
    <source>
        <strain evidence="2">17573</strain>
    </source>
</reference>
<dbReference type="PANTHER" id="PTHR46254:SF11">
    <property type="entry name" value="SECRETED PROTEIN"/>
    <property type="match status" value="1"/>
</dbReference>
<evidence type="ECO:0000313" key="2">
    <source>
        <dbReference type="Ensembl" id="ENSMMUP00000079573.1"/>
    </source>
</evidence>
<evidence type="ECO:0000256" key="1">
    <source>
        <dbReference type="SAM" id="Phobius"/>
    </source>
</evidence>
<dbReference type="Ensembl" id="ENSMMUT00000083133.1">
    <property type="protein sequence ID" value="ENSMMUP00000079573.1"/>
    <property type="gene ID" value="ENSMMUG00000050881.1"/>
</dbReference>
<proteinExistence type="predicted"/>
<dbReference type="PANTHER" id="PTHR46254">
    <property type="entry name" value="PROTEIN GVQW1-RELATED"/>
    <property type="match status" value="1"/>
</dbReference>
<dbReference type="AlphaFoldDB" id="A0A5F8AQB6"/>
<feature type="transmembrane region" description="Helical" evidence="1">
    <location>
        <begin position="21"/>
        <end position="40"/>
    </location>
</feature>
<organism evidence="2 3">
    <name type="scientific">Macaca mulatta</name>
    <name type="common">Rhesus macaque</name>
    <dbReference type="NCBI Taxonomy" id="9544"/>
    <lineage>
        <taxon>Eukaryota</taxon>
        <taxon>Metazoa</taxon>
        <taxon>Chordata</taxon>
        <taxon>Craniata</taxon>
        <taxon>Vertebrata</taxon>
        <taxon>Euteleostomi</taxon>
        <taxon>Mammalia</taxon>
        <taxon>Eutheria</taxon>
        <taxon>Euarchontoglires</taxon>
        <taxon>Primates</taxon>
        <taxon>Haplorrhini</taxon>
        <taxon>Catarrhini</taxon>
        <taxon>Cercopithecidae</taxon>
        <taxon>Cercopithecinae</taxon>
        <taxon>Macaca</taxon>
    </lineage>
</organism>
<dbReference type="Proteomes" id="UP000006718">
    <property type="component" value="Chromosome 18"/>
</dbReference>
<keyword evidence="3" id="KW-1185">Reference proteome</keyword>
<keyword evidence="1" id="KW-1133">Transmembrane helix</keyword>
<reference evidence="2" key="3">
    <citation type="submission" date="2025-08" db="UniProtKB">
        <authorList>
            <consortium name="Ensembl"/>
        </authorList>
    </citation>
    <scope>IDENTIFICATION</scope>
    <source>
        <strain evidence="2">17573</strain>
    </source>
</reference>
<keyword evidence="1" id="KW-0812">Transmembrane</keyword>
<dbReference type="SMR" id="A0A5F8AQB6"/>
<evidence type="ECO:0000313" key="3">
    <source>
        <dbReference type="Proteomes" id="UP000006718"/>
    </source>
</evidence>
<accession>A0A5F8AQB6</accession>
<reference evidence="3" key="1">
    <citation type="journal article" date="2007" name="Science">
        <title>Evolutionary and biomedical insights from the rhesus macaque genome.</title>
        <authorList>
            <person name="Gibbs R.A."/>
            <person name="Rogers J."/>
            <person name="Katze M.G."/>
            <person name="Bumgarner R."/>
            <person name="Weinstock G.M."/>
            <person name="Mardis E.R."/>
            <person name="Remington K.A."/>
            <person name="Strausberg R.L."/>
            <person name="Venter J.C."/>
            <person name="Wilson R.K."/>
            <person name="Batzer M.A."/>
            <person name="Bustamante C.D."/>
            <person name="Eichler E.E."/>
            <person name="Hahn M.W."/>
            <person name="Hardison R.C."/>
            <person name="Makova K.D."/>
            <person name="Miller W."/>
            <person name="Milosavljevic A."/>
            <person name="Palermo R.E."/>
            <person name="Siepel A."/>
            <person name="Sikela J.M."/>
            <person name="Attaway T."/>
            <person name="Bell S."/>
            <person name="Bernard K.E."/>
            <person name="Buhay C.J."/>
            <person name="Chandrabose M.N."/>
            <person name="Dao M."/>
            <person name="Davis C."/>
            <person name="Delehaunty K.D."/>
            <person name="Ding Y."/>
            <person name="Dinh H.H."/>
            <person name="Dugan-Rocha S."/>
            <person name="Fulton L.A."/>
            <person name="Gabisi R.A."/>
            <person name="Garner T.T."/>
            <person name="Godfrey J."/>
            <person name="Hawes A.C."/>
            <person name="Hernandez J."/>
            <person name="Hines S."/>
            <person name="Holder M."/>
            <person name="Hume J."/>
            <person name="Jhangiani S.N."/>
            <person name="Joshi V."/>
            <person name="Khan Z.M."/>
            <person name="Kirkness E.F."/>
            <person name="Cree A."/>
            <person name="Fowler R.G."/>
            <person name="Lee S."/>
            <person name="Lewis L.R."/>
            <person name="Li Z."/>
            <person name="Liu Y.-S."/>
            <person name="Moore S.M."/>
            <person name="Muzny D."/>
            <person name="Nazareth L.V."/>
            <person name="Ngo D.N."/>
            <person name="Okwuonu G.O."/>
            <person name="Pai G."/>
            <person name="Parker D."/>
            <person name="Paul H.A."/>
            <person name="Pfannkoch C."/>
            <person name="Pohl C.S."/>
            <person name="Rogers Y.-H.C."/>
            <person name="Ruiz S.J."/>
            <person name="Sabo A."/>
            <person name="Santibanez J."/>
            <person name="Schneider B.W."/>
            <person name="Smith S.M."/>
            <person name="Sodergren E."/>
            <person name="Svatek A.F."/>
            <person name="Utterback T.R."/>
            <person name="Vattathil S."/>
            <person name="Warren W."/>
            <person name="White C.S."/>
            <person name="Chinwalla A.T."/>
            <person name="Feng Y."/>
            <person name="Halpern A.L."/>
            <person name="Hillier L.W."/>
            <person name="Huang X."/>
            <person name="Minx P."/>
            <person name="Nelson J.O."/>
            <person name="Pepin K.H."/>
            <person name="Qin X."/>
            <person name="Sutton G.G."/>
            <person name="Venter E."/>
            <person name="Walenz B.P."/>
            <person name="Wallis J.W."/>
            <person name="Worley K.C."/>
            <person name="Yang S.-P."/>
            <person name="Jones S.M."/>
            <person name="Marra M.A."/>
            <person name="Rocchi M."/>
            <person name="Schein J.E."/>
            <person name="Baertsch R."/>
            <person name="Clarke L."/>
            <person name="Csuros M."/>
            <person name="Glasscock J."/>
            <person name="Harris R.A."/>
            <person name="Havlak P."/>
            <person name="Jackson A.R."/>
            <person name="Jiang H."/>
            <person name="Liu Y."/>
            <person name="Messina D.N."/>
            <person name="Shen Y."/>
            <person name="Song H.X.-Z."/>
            <person name="Wylie T."/>
            <person name="Zhang L."/>
            <person name="Birney E."/>
            <person name="Han K."/>
            <person name="Konkel M.K."/>
            <person name="Lee J."/>
            <person name="Smit A.F.A."/>
            <person name="Ullmer B."/>
            <person name="Wang H."/>
            <person name="Xing J."/>
            <person name="Burhans R."/>
            <person name="Cheng Z."/>
            <person name="Karro J.E."/>
            <person name="Ma J."/>
            <person name="Raney B."/>
            <person name="She X."/>
            <person name="Cox M.J."/>
            <person name="Demuth J.P."/>
            <person name="Dumas L.J."/>
            <person name="Han S.-G."/>
            <person name="Hopkins J."/>
            <person name="Karimpour-Fard A."/>
            <person name="Kim Y.H."/>
            <person name="Pollack J.R."/>
            <person name="Vinar T."/>
            <person name="Addo-Quaye C."/>
            <person name="Degenhardt J."/>
            <person name="Denby A."/>
            <person name="Hubisz M.J."/>
            <person name="Indap A."/>
            <person name="Kosiol C."/>
            <person name="Lahn B.T."/>
            <person name="Lawson H.A."/>
            <person name="Marklein A."/>
            <person name="Nielsen R."/>
            <person name="Vallender E.J."/>
            <person name="Clark A.G."/>
            <person name="Ferguson B."/>
            <person name="Hernandez R.D."/>
            <person name="Hirani K."/>
            <person name="Kehrer-Sawatzki H."/>
            <person name="Kolb J."/>
            <person name="Patil S."/>
            <person name="Pu L.-L."/>
            <person name="Ren Y."/>
            <person name="Smith D.G."/>
            <person name="Wheeler D.A."/>
            <person name="Schenck I."/>
            <person name="Ball E.V."/>
            <person name="Chen R."/>
            <person name="Cooper D.N."/>
            <person name="Giardine B."/>
            <person name="Hsu F."/>
            <person name="Kent W.J."/>
            <person name="Lesk A."/>
            <person name="Nelson D.L."/>
            <person name="O'brien W.E."/>
            <person name="Pruefer K."/>
            <person name="Stenson P.D."/>
            <person name="Wallace J.C."/>
            <person name="Ke H."/>
            <person name="Liu X.-M."/>
            <person name="Wang P."/>
            <person name="Xiang A.P."/>
            <person name="Yang F."/>
            <person name="Barber G.P."/>
            <person name="Haussler D."/>
            <person name="Karolchik D."/>
            <person name="Kern A.D."/>
            <person name="Kuhn R.M."/>
            <person name="Smith K.E."/>
            <person name="Zwieg A.S."/>
        </authorList>
    </citation>
    <scope>NUCLEOTIDE SEQUENCE [LARGE SCALE GENOMIC DNA]</scope>
    <source>
        <strain evidence="3">17573</strain>
    </source>
</reference>
<reference evidence="2" key="2">
    <citation type="submission" date="2019-01" db="EMBL/GenBank/DDBJ databases">
        <authorList>
            <person name="Graves T."/>
            <person name="Eichler E.E."/>
            <person name="Wilson R.K."/>
        </authorList>
    </citation>
    <scope>NUCLEOTIDE SEQUENCE [LARGE SCALE GENOMIC DNA]</scope>
    <source>
        <strain evidence="2">17573</strain>
    </source>
</reference>
<dbReference type="InParanoid" id="A0A5F8AQB6"/>
<keyword evidence="1" id="KW-0472">Membrane</keyword>
<name>A0A5F8AQB6_MACMU</name>
<protein>
    <submittedName>
        <fullName evidence="2">Uncharacterized protein</fullName>
    </submittedName>
</protein>
<dbReference type="GeneTree" id="ENSGT00940000161627"/>